<dbReference type="Pfam" id="PF07886">
    <property type="entry name" value="BA14K"/>
    <property type="match status" value="1"/>
</dbReference>
<evidence type="ECO:0000313" key="8">
    <source>
        <dbReference type="EMBL" id="MBP0617622.1"/>
    </source>
</evidence>
<dbReference type="EMBL" id="JAGJCF010000018">
    <property type="protein sequence ID" value="MBP0617622.1"/>
    <property type="molecule type" value="Genomic_DNA"/>
</dbReference>
<sequence length="146" mass="16091">MKKLVSATLASVIAVGAIGASTLTASADQWRHGWRHGGGYHHDYHRGGWRYHDSGASVAAGIGGFALGAIVGGALASPDYYDGPPAYYYRPVPVERVYPVRRYYRVAPRPVYYGDHATVCAERYRSYDPGTDTFLGYDGYRHRCNL</sequence>
<feature type="signal peptide" evidence="7">
    <location>
        <begin position="1"/>
        <end position="27"/>
    </location>
</feature>
<reference evidence="8 9" key="1">
    <citation type="submission" date="2021-04" db="EMBL/GenBank/DDBJ databases">
        <title>Whole genome sequence of Jiella sp. KSK16Y-1.</title>
        <authorList>
            <person name="Tuo L."/>
        </authorList>
    </citation>
    <scope>NUCLEOTIDE SEQUENCE [LARGE SCALE GENOMIC DNA]</scope>
    <source>
        <strain evidence="8 9">KSK16Y-1</strain>
    </source>
</reference>
<evidence type="ECO:0000256" key="5">
    <source>
        <dbReference type="ARBA" id="ARBA00022734"/>
    </source>
</evidence>
<comment type="similarity">
    <text evidence="2">Belongs to the BA14k family.</text>
</comment>
<comment type="subcellular location">
    <subcellularLocation>
        <location evidence="1">Membrane</location>
        <topology evidence="1">Single-pass membrane protein</topology>
    </subcellularLocation>
</comment>
<evidence type="ECO:0000313" key="9">
    <source>
        <dbReference type="Proteomes" id="UP000678276"/>
    </source>
</evidence>
<comment type="caution">
    <text evidence="8">The sequence shown here is derived from an EMBL/GenBank/DDBJ whole genome shotgun (WGS) entry which is preliminary data.</text>
</comment>
<keyword evidence="4" id="KW-1003">Cell membrane</keyword>
<gene>
    <name evidence="8" type="ORF">J6595_18720</name>
</gene>
<keyword evidence="5" id="KW-0430">Lectin</keyword>
<dbReference type="InterPro" id="IPR012413">
    <property type="entry name" value="BA14K"/>
</dbReference>
<evidence type="ECO:0000256" key="4">
    <source>
        <dbReference type="ARBA" id="ARBA00022475"/>
    </source>
</evidence>
<keyword evidence="7" id="KW-0732">Signal</keyword>
<organism evidence="8 9">
    <name type="scientific">Jiella mangrovi</name>
    <dbReference type="NCBI Taxonomy" id="2821407"/>
    <lineage>
        <taxon>Bacteria</taxon>
        <taxon>Pseudomonadati</taxon>
        <taxon>Pseudomonadota</taxon>
        <taxon>Alphaproteobacteria</taxon>
        <taxon>Hyphomicrobiales</taxon>
        <taxon>Aurantimonadaceae</taxon>
        <taxon>Jiella</taxon>
    </lineage>
</organism>
<keyword evidence="9" id="KW-1185">Reference proteome</keyword>
<name>A0ABS4BLL0_9HYPH</name>
<dbReference type="RefSeq" id="WP_209596572.1">
    <property type="nucleotide sequence ID" value="NZ_JAGJCF010000018.1"/>
</dbReference>
<accession>A0ABS4BLL0</accession>
<evidence type="ECO:0000256" key="6">
    <source>
        <dbReference type="ARBA" id="ARBA00025321"/>
    </source>
</evidence>
<proteinExistence type="inferred from homology"/>
<protein>
    <recommendedName>
        <fullName evidence="3">Lectin-like protein BA14k</fullName>
    </recommendedName>
</protein>
<evidence type="ECO:0000256" key="1">
    <source>
        <dbReference type="ARBA" id="ARBA00004167"/>
    </source>
</evidence>
<feature type="chain" id="PRO_5047329793" description="Lectin-like protein BA14k" evidence="7">
    <location>
        <begin position="28"/>
        <end position="146"/>
    </location>
</feature>
<comment type="function">
    <text evidence="6">Has immunoglobulin-binding and hemagglutination properties, and can bind to mannose. Essential for virulence. May be involved in LPS biosynthesis or polysaccharide transport.</text>
</comment>
<dbReference type="Proteomes" id="UP000678276">
    <property type="component" value="Unassembled WGS sequence"/>
</dbReference>
<evidence type="ECO:0000256" key="7">
    <source>
        <dbReference type="SAM" id="SignalP"/>
    </source>
</evidence>
<evidence type="ECO:0000256" key="3">
    <source>
        <dbReference type="ARBA" id="ARBA00020552"/>
    </source>
</evidence>
<keyword evidence="4" id="KW-0472">Membrane</keyword>
<evidence type="ECO:0000256" key="2">
    <source>
        <dbReference type="ARBA" id="ARBA00010270"/>
    </source>
</evidence>